<evidence type="ECO:0000313" key="3">
    <source>
        <dbReference type="Proteomes" id="UP000051015"/>
    </source>
</evidence>
<proteinExistence type="predicted"/>
<keyword evidence="3" id="KW-1185">Reference proteome</keyword>
<dbReference type="AlphaFoldDB" id="A0A0R2D5H1"/>
<evidence type="ECO:0000256" key="1">
    <source>
        <dbReference type="SAM" id="Phobius"/>
    </source>
</evidence>
<keyword evidence="1" id="KW-0812">Transmembrane</keyword>
<reference evidence="2 3" key="1">
    <citation type="journal article" date="2015" name="Genome Announc.">
        <title>Expanding the biotechnology potential of lactobacilli through comparative genomics of 213 strains and associated genera.</title>
        <authorList>
            <person name="Sun Z."/>
            <person name="Harris H.M."/>
            <person name="McCann A."/>
            <person name="Guo C."/>
            <person name="Argimon S."/>
            <person name="Zhang W."/>
            <person name="Yang X."/>
            <person name="Jeffery I.B."/>
            <person name="Cooney J.C."/>
            <person name="Kagawa T.F."/>
            <person name="Liu W."/>
            <person name="Song Y."/>
            <person name="Salvetti E."/>
            <person name="Wrobel A."/>
            <person name="Rasinkangas P."/>
            <person name="Parkhill J."/>
            <person name="Rea M.C."/>
            <person name="O'Sullivan O."/>
            <person name="Ritari J."/>
            <person name="Douillard F.P."/>
            <person name="Paul Ross R."/>
            <person name="Yang R."/>
            <person name="Briner A.E."/>
            <person name="Felis G.E."/>
            <person name="de Vos W.M."/>
            <person name="Barrangou R."/>
            <person name="Klaenhammer T.R."/>
            <person name="Caufield P.W."/>
            <person name="Cui Y."/>
            <person name="Zhang H."/>
            <person name="O'Toole P.W."/>
        </authorList>
    </citation>
    <scope>NUCLEOTIDE SEQUENCE [LARGE SCALE GENOMIC DNA]</scope>
    <source>
        <strain evidence="2 3">DSM 21051</strain>
    </source>
</reference>
<gene>
    <name evidence="2" type="ORF">FC19_GL001664</name>
</gene>
<keyword evidence="1" id="KW-0472">Membrane</keyword>
<sequence length="166" mass="19641">MWRWKMYYDISDKDLEKIENLLQLKIRTDCYQTKFEHIDFKLPEFPDKEFLKGVQDKELKEEVRKIASNNSRIVVFKAIRPNNKNRIYCFTFIKNRANQKWEFSTRIAKGGLTKMTDRLETAAFLVGIFNFPILTLTSGLKIATVGPSFFRMMSYANVVNDYLKSK</sequence>
<feature type="transmembrane region" description="Helical" evidence="1">
    <location>
        <begin position="122"/>
        <end position="143"/>
    </location>
</feature>
<organism evidence="2 3">
    <name type="scientific">Liquorilactobacillus aquaticus DSM 21051</name>
    <dbReference type="NCBI Taxonomy" id="1423725"/>
    <lineage>
        <taxon>Bacteria</taxon>
        <taxon>Bacillati</taxon>
        <taxon>Bacillota</taxon>
        <taxon>Bacilli</taxon>
        <taxon>Lactobacillales</taxon>
        <taxon>Lactobacillaceae</taxon>
        <taxon>Liquorilactobacillus</taxon>
    </lineage>
</organism>
<accession>A0A0R2D5H1</accession>
<name>A0A0R2D5H1_9LACO</name>
<dbReference type="Proteomes" id="UP000051015">
    <property type="component" value="Unassembled WGS sequence"/>
</dbReference>
<dbReference type="EMBL" id="AYZD01000019">
    <property type="protein sequence ID" value="KRM95707.1"/>
    <property type="molecule type" value="Genomic_DNA"/>
</dbReference>
<protein>
    <submittedName>
        <fullName evidence="2">Uncharacterized protein</fullName>
    </submittedName>
</protein>
<comment type="caution">
    <text evidence="2">The sequence shown here is derived from an EMBL/GenBank/DDBJ whole genome shotgun (WGS) entry which is preliminary data.</text>
</comment>
<dbReference type="STRING" id="1423725.FC19_GL001664"/>
<evidence type="ECO:0000313" key="2">
    <source>
        <dbReference type="EMBL" id="KRM95707.1"/>
    </source>
</evidence>
<keyword evidence="1" id="KW-1133">Transmembrane helix</keyword>
<dbReference type="PATRIC" id="fig|1423725.3.peg.1710"/>